<feature type="transmembrane region" description="Helical" evidence="9">
    <location>
        <begin position="990"/>
        <end position="1014"/>
    </location>
</feature>
<dbReference type="GO" id="GO:1990573">
    <property type="term" value="P:potassium ion import across plasma membrane"/>
    <property type="evidence" value="ECO:0007669"/>
    <property type="project" value="TreeGrafter"/>
</dbReference>
<evidence type="ECO:0000256" key="9">
    <source>
        <dbReference type="SAM" id="Phobius"/>
    </source>
</evidence>
<name>A0A9P4JEG5_9PEZI</name>
<dbReference type="InterPro" id="IPR044492">
    <property type="entry name" value="P_typ_ATPase_HD_dom"/>
</dbReference>
<dbReference type="InterPro" id="IPR006068">
    <property type="entry name" value="ATPase_P-typ_cation-transptr_C"/>
</dbReference>
<keyword evidence="8 9" id="KW-0472">Membrane</keyword>
<feature type="transmembrane region" description="Helical" evidence="9">
    <location>
        <begin position="110"/>
        <end position="132"/>
    </location>
</feature>
<dbReference type="GO" id="GO:1902600">
    <property type="term" value="P:proton transmembrane transport"/>
    <property type="evidence" value="ECO:0007669"/>
    <property type="project" value="TreeGrafter"/>
</dbReference>
<dbReference type="Gene3D" id="1.20.1110.10">
    <property type="entry name" value="Calcium-transporting ATPase, transmembrane domain"/>
    <property type="match status" value="1"/>
</dbReference>
<dbReference type="OrthoDB" id="158672at2759"/>
<keyword evidence="3 9" id="KW-0812">Transmembrane</keyword>
<dbReference type="Pfam" id="PF00122">
    <property type="entry name" value="E1-E2_ATPase"/>
    <property type="match status" value="1"/>
</dbReference>
<organism evidence="11 12">
    <name type="scientific">Myriangium duriaei CBS 260.36</name>
    <dbReference type="NCBI Taxonomy" id="1168546"/>
    <lineage>
        <taxon>Eukaryota</taxon>
        <taxon>Fungi</taxon>
        <taxon>Dikarya</taxon>
        <taxon>Ascomycota</taxon>
        <taxon>Pezizomycotina</taxon>
        <taxon>Dothideomycetes</taxon>
        <taxon>Dothideomycetidae</taxon>
        <taxon>Myriangiales</taxon>
        <taxon>Myriangiaceae</taxon>
        <taxon>Myriangium</taxon>
    </lineage>
</organism>
<dbReference type="FunFam" id="3.40.50.1000:FF:000083">
    <property type="entry name" value="Sodium/potassium-transporting ATPase subunit alpha"/>
    <property type="match status" value="1"/>
</dbReference>
<protein>
    <submittedName>
        <fullName evidence="11">H /K ATPase alpha subunit</fullName>
    </submittedName>
</protein>
<dbReference type="InterPro" id="IPR050510">
    <property type="entry name" value="Cation_transp_ATPase_P-type"/>
</dbReference>
<keyword evidence="5" id="KW-0067">ATP-binding</keyword>
<dbReference type="Gene3D" id="3.40.1110.10">
    <property type="entry name" value="Calcium-transporting ATPase, cytoplasmic domain N"/>
    <property type="match status" value="1"/>
</dbReference>
<dbReference type="InterPro" id="IPR059000">
    <property type="entry name" value="ATPase_P-type_domA"/>
</dbReference>
<evidence type="ECO:0000256" key="4">
    <source>
        <dbReference type="ARBA" id="ARBA00022741"/>
    </source>
</evidence>
<evidence type="ECO:0000256" key="8">
    <source>
        <dbReference type="ARBA" id="ARBA00023136"/>
    </source>
</evidence>
<dbReference type="PROSITE" id="PS00154">
    <property type="entry name" value="ATPASE_E1_E2"/>
    <property type="match status" value="1"/>
</dbReference>
<dbReference type="GO" id="GO:0005886">
    <property type="term" value="C:plasma membrane"/>
    <property type="evidence" value="ECO:0007669"/>
    <property type="project" value="UniProtKB-SubCell"/>
</dbReference>
<dbReference type="SUPFAM" id="SSF81653">
    <property type="entry name" value="Calcium ATPase, transduction domain A"/>
    <property type="match status" value="1"/>
</dbReference>
<dbReference type="InterPro" id="IPR001757">
    <property type="entry name" value="P_typ_ATPase"/>
</dbReference>
<evidence type="ECO:0000259" key="10">
    <source>
        <dbReference type="SMART" id="SM00831"/>
    </source>
</evidence>
<evidence type="ECO:0000313" key="12">
    <source>
        <dbReference type="Proteomes" id="UP000799439"/>
    </source>
</evidence>
<evidence type="ECO:0000256" key="1">
    <source>
        <dbReference type="ARBA" id="ARBA00004651"/>
    </source>
</evidence>
<accession>A0A9P4JEG5</accession>
<dbReference type="AlphaFoldDB" id="A0A9P4JEG5"/>
<dbReference type="GO" id="GO:0016887">
    <property type="term" value="F:ATP hydrolysis activity"/>
    <property type="evidence" value="ECO:0007669"/>
    <property type="project" value="InterPro"/>
</dbReference>
<evidence type="ECO:0000256" key="3">
    <source>
        <dbReference type="ARBA" id="ARBA00022692"/>
    </source>
</evidence>
<dbReference type="Gene3D" id="2.70.150.10">
    <property type="entry name" value="Calcium-transporting ATPase, cytoplasmic transduction domain A"/>
    <property type="match status" value="1"/>
</dbReference>
<dbReference type="Gene3D" id="3.40.50.1000">
    <property type="entry name" value="HAD superfamily/HAD-like"/>
    <property type="match status" value="1"/>
</dbReference>
<dbReference type="SUPFAM" id="SSF81660">
    <property type="entry name" value="Metal cation-transporting ATPase, ATP-binding domain N"/>
    <property type="match status" value="1"/>
</dbReference>
<dbReference type="InterPro" id="IPR008250">
    <property type="entry name" value="ATPase_P-typ_transduc_dom_A_sf"/>
</dbReference>
<keyword evidence="2" id="KW-1003">Cell membrane</keyword>
<dbReference type="SUPFAM" id="SSF81665">
    <property type="entry name" value="Calcium ATPase, transmembrane domain M"/>
    <property type="match status" value="1"/>
</dbReference>
<dbReference type="SUPFAM" id="SSF56784">
    <property type="entry name" value="HAD-like"/>
    <property type="match status" value="1"/>
</dbReference>
<keyword evidence="4" id="KW-0547">Nucleotide-binding</keyword>
<feature type="domain" description="Cation-transporting P-type ATPase N-terminal" evidence="10">
    <location>
        <begin position="60"/>
        <end position="133"/>
    </location>
</feature>
<dbReference type="EMBL" id="ML996081">
    <property type="protein sequence ID" value="KAF2157518.1"/>
    <property type="molecule type" value="Genomic_DNA"/>
</dbReference>
<dbReference type="PANTHER" id="PTHR43294:SF21">
    <property type="entry name" value="CATION TRANSPORTING ATPASE"/>
    <property type="match status" value="1"/>
</dbReference>
<dbReference type="SMART" id="SM00831">
    <property type="entry name" value="Cation_ATPase_N"/>
    <property type="match status" value="1"/>
</dbReference>
<dbReference type="InterPro" id="IPR036412">
    <property type="entry name" value="HAD-like_sf"/>
</dbReference>
<dbReference type="SFLD" id="SFLDG00002">
    <property type="entry name" value="C1.7:_P-type_atpase_like"/>
    <property type="match status" value="1"/>
</dbReference>
<reference evidence="11" key="1">
    <citation type="journal article" date="2020" name="Stud. Mycol.">
        <title>101 Dothideomycetes genomes: a test case for predicting lifestyles and emergence of pathogens.</title>
        <authorList>
            <person name="Haridas S."/>
            <person name="Albert R."/>
            <person name="Binder M."/>
            <person name="Bloem J."/>
            <person name="Labutti K."/>
            <person name="Salamov A."/>
            <person name="Andreopoulos B."/>
            <person name="Baker S."/>
            <person name="Barry K."/>
            <person name="Bills G."/>
            <person name="Bluhm B."/>
            <person name="Cannon C."/>
            <person name="Castanera R."/>
            <person name="Culley D."/>
            <person name="Daum C."/>
            <person name="Ezra D."/>
            <person name="Gonzalez J."/>
            <person name="Henrissat B."/>
            <person name="Kuo A."/>
            <person name="Liang C."/>
            <person name="Lipzen A."/>
            <person name="Lutzoni F."/>
            <person name="Magnuson J."/>
            <person name="Mondo S."/>
            <person name="Nolan M."/>
            <person name="Ohm R."/>
            <person name="Pangilinan J."/>
            <person name="Park H.-J."/>
            <person name="Ramirez L."/>
            <person name="Alfaro M."/>
            <person name="Sun H."/>
            <person name="Tritt A."/>
            <person name="Yoshinaga Y."/>
            <person name="Zwiers L.-H."/>
            <person name="Turgeon B."/>
            <person name="Goodwin S."/>
            <person name="Spatafora J."/>
            <person name="Crous P."/>
            <person name="Grigoriev I."/>
        </authorList>
    </citation>
    <scope>NUCLEOTIDE SEQUENCE</scope>
    <source>
        <strain evidence="11">CBS 260.36</strain>
    </source>
</reference>
<dbReference type="InterPro" id="IPR023299">
    <property type="entry name" value="ATPase_P-typ_cyto_dom_N"/>
</dbReference>
<feature type="transmembrane region" description="Helical" evidence="9">
    <location>
        <begin position="965"/>
        <end position="984"/>
    </location>
</feature>
<comment type="caution">
    <text evidence="11">The sequence shown here is derived from an EMBL/GenBank/DDBJ whole genome shotgun (WGS) entry which is preliminary data.</text>
</comment>
<dbReference type="Proteomes" id="UP000799439">
    <property type="component" value="Unassembled WGS sequence"/>
</dbReference>
<feature type="transmembrane region" description="Helical" evidence="9">
    <location>
        <begin position="871"/>
        <end position="896"/>
    </location>
</feature>
<proteinExistence type="predicted"/>
<keyword evidence="7 9" id="KW-1133">Transmembrane helix</keyword>
<dbReference type="GO" id="GO:0036376">
    <property type="term" value="P:sodium ion export across plasma membrane"/>
    <property type="evidence" value="ECO:0007669"/>
    <property type="project" value="TreeGrafter"/>
</dbReference>
<dbReference type="SFLD" id="SFLDS00003">
    <property type="entry name" value="Haloacid_Dehalogenase"/>
    <property type="match status" value="1"/>
</dbReference>
<evidence type="ECO:0000256" key="6">
    <source>
        <dbReference type="ARBA" id="ARBA00022967"/>
    </source>
</evidence>
<sequence>MSIHSIRQRRSIDPGLALPPHFRTLSFGIEQSKSKQDLTLKPSNSKKVKKESEIDFAGIDFHTISVDDVYNRFSSSPQRGLSAEQAARKLKEVGPNMPSAPPSRWFQKTIGYLFGGFGSILFIASILVFVAWKPLGQPPQIANLALAIVLVLVWILQAAFGFWQVDFSSGRVMASISTMLPEQCTVLRDGERKSIEGKDIVPGDVLQINMGNKLPADVRLVQVSSDVRFDRSILTGETVPLLGSVKSTDDNYLETACIGLAGTHCVSGTALGVVVSTGDRTVFGRIAKLTNAPSTGMTPLQKEILYFVSIIVGLMTVMVLLVIIVWASWLRKDHPGWITVPALIVDCVSVAVAFIPEGLPIAVTASLTITANIMRKNKILCKSLRTVETLGAVNVICSDKTGTLTKNQMTVVDYMIGHQAADALKAPGLLSASKSLQQLAVISGMCNAAEFDASTVGFPLADRKVNGDATDTAILRFAEAMNPVENLRKFYRILFKIAFNSKNKYMIHVIQSDNEPEQGLLLTVKGAPDVLLPRCTSYVADDGTVQELADEGRKMVENMKNKWSAQGKRVILLAKKPLDDVRYHPIDQAREYEEDMMERAKSGLILVGIVGIVDPPRPEIPEVVRILRGAGVRVFMVTGDFRLTAQAIATQCGILTSGQIDDVSCLSTDDLSSSEGSVANEKETHTRSLVVNGPEIPTLTDAQWDICCRYQEIVFARTTPEHKLRIVQELQSRELIVGMTGDGVNDAPSLKCADIGIAMGSGSDIAIEASDMVLLDSFAAIIEALRYGRVVFDNLKKTICYLLPAGSFSEFWPVITNVMFGLPQILSSFLMIIICCFTDCFSAVAIAYELPEADVLERMPRNAKKDRLVDWKLILQAYGFFGVLETLMSFTMSYWYCQRKGLSFSDQWFGFGKTPANMDSDTQTDILNTASSIYFVNLVVMQWFTLLAIRTRRLSLLQHPIWRNWYLFPAVVFALVIAIFFLYVPKFHSVLSTAVVPVEHWFLPMAFGIAILLLDEGRKFCVRKWPNGPLAKAAW</sequence>
<evidence type="ECO:0000256" key="5">
    <source>
        <dbReference type="ARBA" id="ARBA00022840"/>
    </source>
</evidence>
<dbReference type="PRINTS" id="PR00119">
    <property type="entry name" value="CATATPASE"/>
</dbReference>
<keyword evidence="6" id="KW-1278">Translocase</keyword>
<dbReference type="GO" id="GO:0005391">
    <property type="term" value="F:P-type sodium:potassium-exchanging transporter activity"/>
    <property type="evidence" value="ECO:0007669"/>
    <property type="project" value="TreeGrafter"/>
</dbReference>
<feature type="transmembrane region" description="Helical" evidence="9">
    <location>
        <begin position="144"/>
        <end position="163"/>
    </location>
</feature>
<dbReference type="Pfam" id="PF00689">
    <property type="entry name" value="Cation_ATPase_C"/>
    <property type="match status" value="1"/>
</dbReference>
<evidence type="ECO:0000256" key="7">
    <source>
        <dbReference type="ARBA" id="ARBA00022989"/>
    </source>
</evidence>
<keyword evidence="12" id="KW-1185">Reference proteome</keyword>
<dbReference type="FunFam" id="3.40.50.1000:FF:000001">
    <property type="entry name" value="Phospholipid-transporting ATPase IC"/>
    <property type="match status" value="1"/>
</dbReference>
<dbReference type="SFLD" id="SFLDF00027">
    <property type="entry name" value="p-type_atpase"/>
    <property type="match status" value="1"/>
</dbReference>
<evidence type="ECO:0000313" key="11">
    <source>
        <dbReference type="EMBL" id="KAF2157518.1"/>
    </source>
</evidence>
<comment type="subcellular location">
    <subcellularLocation>
        <location evidence="1">Cell membrane</location>
        <topology evidence="1">Multi-pass membrane protein</topology>
    </subcellularLocation>
</comment>
<dbReference type="PRINTS" id="PR00121">
    <property type="entry name" value="NAKATPASE"/>
</dbReference>
<dbReference type="NCBIfam" id="TIGR01494">
    <property type="entry name" value="ATPase_P-type"/>
    <property type="match status" value="2"/>
</dbReference>
<dbReference type="InterPro" id="IPR023298">
    <property type="entry name" value="ATPase_P-typ_TM_dom_sf"/>
</dbReference>
<dbReference type="Pfam" id="PF13246">
    <property type="entry name" value="Cation_ATPase"/>
    <property type="match status" value="1"/>
</dbReference>
<dbReference type="GO" id="GO:0006883">
    <property type="term" value="P:intracellular sodium ion homeostasis"/>
    <property type="evidence" value="ECO:0007669"/>
    <property type="project" value="TreeGrafter"/>
</dbReference>
<dbReference type="PANTHER" id="PTHR43294">
    <property type="entry name" value="SODIUM/POTASSIUM-TRANSPORTING ATPASE SUBUNIT ALPHA"/>
    <property type="match status" value="1"/>
</dbReference>
<evidence type="ECO:0000256" key="2">
    <source>
        <dbReference type="ARBA" id="ARBA00022475"/>
    </source>
</evidence>
<dbReference type="GO" id="GO:0005524">
    <property type="term" value="F:ATP binding"/>
    <property type="evidence" value="ECO:0007669"/>
    <property type="project" value="UniProtKB-KW"/>
</dbReference>
<feature type="transmembrane region" description="Helical" evidence="9">
    <location>
        <begin position="926"/>
        <end position="944"/>
    </location>
</feature>
<gene>
    <name evidence="11" type="ORF">K461DRAFT_220307</name>
</gene>
<feature type="transmembrane region" description="Helical" evidence="9">
    <location>
        <begin position="799"/>
        <end position="820"/>
    </location>
</feature>
<dbReference type="GO" id="GO:0030007">
    <property type="term" value="P:intracellular potassium ion homeostasis"/>
    <property type="evidence" value="ECO:0007669"/>
    <property type="project" value="TreeGrafter"/>
</dbReference>
<dbReference type="InterPro" id="IPR023214">
    <property type="entry name" value="HAD_sf"/>
</dbReference>
<feature type="transmembrane region" description="Helical" evidence="9">
    <location>
        <begin position="304"/>
        <end position="329"/>
    </location>
</feature>
<dbReference type="InterPro" id="IPR018303">
    <property type="entry name" value="ATPase_P-typ_P_site"/>
</dbReference>
<dbReference type="Pfam" id="PF00690">
    <property type="entry name" value="Cation_ATPase_N"/>
    <property type="match status" value="1"/>
</dbReference>
<dbReference type="InterPro" id="IPR004014">
    <property type="entry name" value="ATPase_P-typ_cation-transptr_N"/>
</dbReference>
<feature type="transmembrane region" description="Helical" evidence="9">
    <location>
        <begin position="826"/>
        <end position="850"/>
    </location>
</feature>